<reference evidence="1 2" key="1">
    <citation type="submission" date="2016-11" db="EMBL/GenBank/DDBJ databases">
        <authorList>
            <person name="Jaros S."/>
            <person name="Januszkiewicz K."/>
            <person name="Wedrychowicz H."/>
        </authorList>
    </citation>
    <scope>NUCLEOTIDE SEQUENCE [LARGE SCALE GENOMIC DNA]</scope>
    <source>
        <strain evidence="1 2">DSM 19557</strain>
    </source>
</reference>
<name>A0A1M6SZ53_9AQUI</name>
<organism evidence="1 2">
    <name type="scientific">Thermocrinis minervae</name>
    <dbReference type="NCBI Taxonomy" id="381751"/>
    <lineage>
        <taxon>Bacteria</taxon>
        <taxon>Pseudomonadati</taxon>
        <taxon>Aquificota</taxon>
        <taxon>Aquificia</taxon>
        <taxon>Aquificales</taxon>
        <taxon>Aquificaceae</taxon>
        <taxon>Thermocrinis</taxon>
    </lineage>
</organism>
<dbReference type="RefSeq" id="WP_079654329.1">
    <property type="nucleotide sequence ID" value="NZ_LT670846.1"/>
</dbReference>
<dbReference type="OrthoDB" id="1676884at2"/>
<evidence type="ECO:0000313" key="1">
    <source>
        <dbReference type="EMBL" id="SHK49899.1"/>
    </source>
</evidence>
<dbReference type="PANTHER" id="PTHR39431">
    <property type="entry name" value="FRPA/C-RELATED PROTEIN"/>
    <property type="match status" value="1"/>
</dbReference>
<evidence type="ECO:0000313" key="2">
    <source>
        <dbReference type="Proteomes" id="UP000189810"/>
    </source>
</evidence>
<dbReference type="Proteomes" id="UP000189810">
    <property type="component" value="Chromosome I"/>
</dbReference>
<dbReference type="STRING" id="381751.SAMN05444391_1225"/>
<sequence>MAEQRNNNQENIVDAMKPTPMDIPSSLNTFLSALAEKSLDKLIGESEQFIDTRALPNALATKFTAIDLLMTYVSYEEKLQEGKTKQEAIGEALAETLGGTLGGAVGGSLFGPVGAVGGAYIVSRVGLFTWDKFMDFLKALAEWSVQRESEESIQTEINTEQNVNSYAEKARSNLREATRIIPLIFDPLVIDLDGDGIELTDINDSTAMFDLSGSGFANKVGWISKDDGFLVLDKNNDNRINDISEMFGNATQSGFAMLSLYDTNRDGRIDAFDDVFKNLKVWQDKNADGRTDEGELRSLSELGIKSINLNTKKTNINQGGNQITEIGTVEKEDGTKTQAGNVNFELDRLYRLPYNFTQRRVWV</sequence>
<protein>
    <submittedName>
        <fullName evidence="1">Uncharacterized protein</fullName>
    </submittedName>
</protein>
<proteinExistence type="predicted"/>
<dbReference type="PANTHER" id="PTHR39431:SF1">
    <property type="entry name" value="FRPA_C-RELATED PROTEIN"/>
    <property type="match status" value="1"/>
</dbReference>
<dbReference type="EMBL" id="LT670846">
    <property type="protein sequence ID" value="SHK49899.1"/>
    <property type="molecule type" value="Genomic_DNA"/>
</dbReference>
<dbReference type="AlphaFoldDB" id="A0A1M6SZ53"/>
<gene>
    <name evidence="1" type="ORF">SAMN05444391_1225</name>
</gene>
<accession>A0A1M6SZ53</accession>
<keyword evidence="2" id="KW-1185">Reference proteome</keyword>